<feature type="compositionally biased region" description="Low complexity" evidence="1">
    <location>
        <begin position="30"/>
        <end position="71"/>
    </location>
</feature>
<gene>
    <name evidence="4" type="ORF">FGL95_26550</name>
</gene>
<evidence type="ECO:0000259" key="3">
    <source>
        <dbReference type="Pfam" id="PF05305"/>
    </source>
</evidence>
<evidence type="ECO:0000313" key="5">
    <source>
        <dbReference type="Proteomes" id="UP000535543"/>
    </source>
</evidence>
<feature type="chain" id="PRO_5039615511" evidence="2">
    <location>
        <begin position="19"/>
        <end position="170"/>
    </location>
</feature>
<evidence type="ECO:0000256" key="2">
    <source>
        <dbReference type="SAM" id="SignalP"/>
    </source>
</evidence>
<proteinExistence type="predicted"/>
<protein>
    <submittedName>
        <fullName evidence="4">DUF732 domain-containing protein</fullName>
    </submittedName>
</protein>
<reference evidence="4 5" key="2">
    <citation type="submission" date="2020-06" db="EMBL/GenBank/DDBJ databases">
        <title>Antribacter stalactiti gen. nov., sp. nov., a new member of the family Nacardiaceae isolated from a cave.</title>
        <authorList>
            <person name="Kim I.S."/>
        </authorList>
    </citation>
    <scope>NUCLEOTIDE SEQUENCE [LARGE SCALE GENOMIC DNA]</scope>
    <source>
        <strain evidence="4 5">YC2-7</strain>
    </source>
</reference>
<dbReference type="AlphaFoldDB" id="A0A848KQQ6"/>
<comment type="caution">
    <text evidence="4">The sequence shown here is derived from an EMBL/GenBank/DDBJ whole genome shotgun (WGS) entry which is preliminary data.</text>
</comment>
<organism evidence="4 5">
    <name type="scientific">Antrihabitans stalactiti</name>
    <dbReference type="NCBI Taxonomy" id="2584121"/>
    <lineage>
        <taxon>Bacteria</taxon>
        <taxon>Bacillati</taxon>
        <taxon>Actinomycetota</taxon>
        <taxon>Actinomycetes</taxon>
        <taxon>Mycobacteriales</taxon>
        <taxon>Nocardiaceae</taxon>
        <taxon>Antrihabitans</taxon>
    </lineage>
</organism>
<dbReference type="Pfam" id="PF05305">
    <property type="entry name" value="DUF732"/>
    <property type="match status" value="1"/>
</dbReference>
<evidence type="ECO:0000313" key="4">
    <source>
        <dbReference type="EMBL" id="NMN98600.1"/>
    </source>
</evidence>
<keyword evidence="5" id="KW-1185">Reference proteome</keyword>
<reference evidence="4 5" key="1">
    <citation type="submission" date="2019-05" db="EMBL/GenBank/DDBJ databases">
        <authorList>
            <person name="Lee S.D."/>
        </authorList>
    </citation>
    <scope>NUCLEOTIDE SEQUENCE [LARGE SCALE GENOMIC DNA]</scope>
    <source>
        <strain evidence="4 5">YC2-7</strain>
    </source>
</reference>
<feature type="compositionally biased region" description="Low complexity" evidence="1">
    <location>
        <begin position="83"/>
        <end position="94"/>
    </location>
</feature>
<dbReference type="EMBL" id="VCQU01000011">
    <property type="protein sequence ID" value="NMN98600.1"/>
    <property type="molecule type" value="Genomic_DNA"/>
</dbReference>
<accession>A0A848KQQ6</accession>
<feature type="domain" description="DUF732" evidence="3">
    <location>
        <begin position="94"/>
        <end position="169"/>
    </location>
</feature>
<feature type="region of interest" description="Disordered" evidence="1">
    <location>
        <begin position="28"/>
        <end position="94"/>
    </location>
</feature>
<dbReference type="RefSeq" id="WP_169593089.1">
    <property type="nucleotide sequence ID" value="NZ_VCQU01000011.1"/>
</dbReference>
<feature type="compositionally biased region" description="Pro residues" evidence="1">
    <location>
        <begin position="72"/>
        <end position="82"/>
    </location>
</feature>
<evidence type="ECO:0000256" key="1">
    <source>
        <dbReference type="SAM" id="MobiDB-lite"/>
    </source>
</evidence>
<feature type="signal peptide" evidence="2">
    <location>
        <begin position="1"/>
        <end position="18"/>
    </location>
</feature>
<dbReference type="Proteomes" id="UP000535543">
    <property type="component" value="Unassembled WGS sequence"/>
</dbReference>
<name>A0A848KQQ6_9NOCA</name>
<sequence>MRSTALKRTFAAAVIATAACGLVAGCGDDSTATSTPTAQLTTTKPPQTSSSNDGDASSSAVTSPSTAATAPPEKPQPVPSGFPGPTGTAAPTAADQAFLAALEKSGITPTPENARSIGGYICNAIKQGSSPEEITTFVTAFVGTNPESTKLEPGDAAKVYIEAAKTTYCK</sequence>
<dbReference type="InterPro" id="IPR007969">
    <property type="entry name" value="DUF732"/>
</dbReference>
<dbReference type="PROSITE" id="PS51257">
    <property type="entry name" value="PROKAR_LIPOPROTEIN"/>
    <property type="match status" value="1"/>
</dbReference>
<keyword evidence="2" id="KW-0732">Signal</keyword>